<accession>A0A7J8D3Y4</accession>
<dbReference type="Proteomes" id="UP000550707">
    <property type="component" value="Unassembled WGS sequence"/>
</dbReference>
<proteinExistence type="predicted"/>
<name>A0A7J8D3Y4_MOLMO</name>
<feature type="compositionally biased region" description="Pro residues" evidence="1">
    <location>
        <begin position="27"/>
        <end position="47"/>
    </location>
</feature>
<feature type="region of interest" description="Disordered" evidence="1">
    <location>
        <begin position="88"/>
        <end position="109"/>
    </location>
</feature>
<feature type="region of interest" description="Disordered" evidence="1">
    <location>
        <begin position="1"/>
        <end position="54"/>
    </location>
</feature>
<evidence type="ECO:0000313" key="3">
    <source>
        <dbReference type="Proteomes" id="UP000550707"/>
    </source>
</evidence>
<dbReference type="AlphaFoldDB" id="A0A7J8D3Y4"/>
<evidence type="ECO:0000256" key="1">
    <source>
        <dbReference type="SAM" id="MobiDB-lite"/>
    </source>
</evidence>
<keyword evidence="3" id="KW-1185">Reference proteome</keyword>
<comment type="caution">
    <text evidence="2">The sequence shown here is derived from an EMBL/GenBank/DDBJ whole genome shotgun (WGS) entry which is preliminary data.</text>
</comment>
<organism evidence="2 3">
    <name type="scientific">Molossus molossus</name>
    <name type="common">Pallas' mastiff bat</name>
    <name type="synonym">Vespertilio molossus</name>
    <dbReference type="NCBI Taxonomy" id="27622"/>
    <lineage>
        <taxon>Eukaryota</taxon>
        <taxon>Metazoa</taxon>
        <taxon>Chordata</taxon>
        <taxon>Craniata</taxon>
        <taxon>Vertebrata</taxon>
        <taxon>Euteleostomi</taxon>
        <taxon>Mammalia</taxon>
        <taxon>Eutheria</taxon>
        <taxon>Laurasiatheria</taxon>
        <taxon>Chiroptera</taxon>
        <taxon>Yangochiroptera</taxon>
        <taxon>Molossidae</taxon>
        <taxon>Molossus</taxon>
    </lineage>
</organism>
<sequence length="109" mass="12125">MIRNGARDAPPPPPPYRHGSEPLSRGKPPPPPSRTPAGPPPPPPPPLRNGHRDSITTVRSFLDDFESKYSFHPVEDFPAPEEYKHFQRVYPSKTNRAARGAPPLPPILR</sequence>
<dbReference type="EMBL" id="JACASF010000019">
    <property type="protein sequence ID" value="KAF6417639.1"/>
    <property type="molecule type" value="Genomic_DNA"/>
</dbReference>
<gene>
    <name evidence="2" type="ORF">HJG59_019576</name>
</gene>
<evidence type="ECO:0000313" key="2">
    <source>
        <dbReference type="EMBL" id="KAF6417639.1"/>
    </source>
</evidence>
<protein>
    <submittedName>
        <fullName evidence="2">WAS/WASL interacting protein family member 2</fullName>
    </submittedName>
</protein>
<reference evidence="2 3" key="1">
    <citation type="journal article" date="2020" name="Nature">
        <title>Six reference-quality genomes reveal evolution of bat adaptations.</title>
        <authorList>
            <person name="Jebb D."/>
            <person name="Huang Z."/>
            <person name="Pippel M."/>
            <person name="Hughes G.M."/>
            <person name="Lavrichenko K."/>
            <person name="Devanna P."/>
            <person name="Winkler S."/>
            <person name="Jermiin L.S."/>
            <person name="Skirmuntt E.C."/>
            <person name="Katzourakis A."/>
            <person name="Burkitt-Gray L."/>
            <person name="Ray D.A."/>
            <person name="Sullivan K.A.M."/>
            <person name="Roscito J.G."/>
            <person name="Kirilenko B.M."/>
            <person name="Davalos L.M."/>
            <person name="Corthals A.P."/>
            <person name="Power M.L."/>
            <person name="Jones G."/>
            <person name="Ransome R.D."/>
            <person name="Dechmann D.K.N."/>
            <person name="Locatelli A.G."/>
            <person name="Puechmaille S.J."/>
            <person name="Fedrigo O."/>
            <person name="Jarvis E.D."/>
            <person name="Hiller M."/>
            <person name="Vernes S.C."/>
            <person name="Myers E.W."/>
            <person name="Teeling E.C."/>
        </authorList>
    </citation>
    <scope>NUCLEOTIDE SEQUENCE [LARGE SCALE GENOMIC DNA]</scope>
    <source>
        <strain evidence="2">MMolMol1</strain>
        <tissue evidence="2">Muscle</tissue>
    </source>
</reference>